<evidence type="ECO:0000313" key="3">
    <source>
        <dbReference type="Proteomes" id="UP001372338"/>
    </source>
</evidence>
<sequence length="283" mass="30227">MDLDDGFDEPEGEDEGGAAAETENAPAEATKEVPAPSITGGAPSNTSEGPSVSGPSPPSVSKAISVPTNSNNNVKRVKRVKVSTVASAPAPAPVVPSLTGLADSNTKVKVKSFVIAPFFPPASATPPLVPAASAERGKRGKLSISETTTNNDSNQPENAKGKTTRSCDKIMNLLKEKDANVELTICSAPIVTRAKSSNTVADIVKTRSTTLEMMVHKMSYSLDEEAIVVFLQSFKGQRRKVKYRRRRGKNPSFIEEEEEGQRGKHTWEFLNDVESTAKSDGRD</sequence>
<dbReference type="Proteomes" id="UP001372338">
    <property type="component" value="Unassembled WGS sequence"/>
</dbReference>
<keyword evidence="3" id="KW-1185">Reference proteome</keyword>
<feature type="compositionally biased region" description="Polar residues" evidence="1">
    <location>
        <begin position="144"/>
        <end position="157"/>
    </location>
</feature>
<gene>
    <name evidence="2" type="ORF">RIF29_10745</name>
</gene>
<feature type="compositionally biased region" description="Low complexity" evidence="1">
    <location>
        <begin position="17"/>
        <end position="28"/>
    </location>
</feature>
<proteinExistence type="predicted"/>
<protein>
    <submittedName>
        <fullName evidence="2">Uncharacterized protein</fullName>
    </submittedName>
</protein>
<organism evidence="2 3">
    <name type="scientific">Crotalaria pallida</name>
    <name type="common">Smooth rattlebox</name>
    <name type="synonym">Crotalaria striata</name>
    <dbReference type="NCBI Taxonomy" id="3830"/>
    <lineage>
        <taxon>Eukaryota</taxon>
        <taxon>Viridiplantae</taxon>
        <taxon>Streptophyta</taxon>
        <taxon>Embryophyta</taxon>
        <taxon>Tracheophyta</taxon>
        <taxon>Spermatophyta</taxon>
        <taxon>Magnoliopsida</taxon>
        <taxon>eudicotyledons</taxon>
        <taxon>Gunneridae</taxon>
        <taxon>Pentapetalae</taxon>
        <taxon>rosids</taxon>
        <taxon>fabids</taxon>
        <taxon>Fabales</taxon>
        <taxon>Fabaceae</taxon>
        <taxon>Papilionoideae</taxon>
        <taxon>50 kb inversion clade</taxon>
        <taxon>genistoids sensu lato</taxon>
        <taxon>core genistoids</taxon>
        <taxon>Crotalarieae</taxon>
        <taxon>Crotalaria</taxon>
    </lineage>
</organism>
<feature type="compositionally biased region" description="Acidic residues" evidence="1">
    <location>
        <begin position="1"/>
        <end position="16"/>
    </location>
</feature>
<feature type="region of interest" description="Disordered" evidence="1">
    <location>
        <begin position="1"/>
        <end position="72"/>
    </location>
</feature>
<evidence type="ECO:0000256" key="1">
    <source>
        <dbReference type="SAM" id="MobiDB-lite"/>
    </source>
</evidence>
<dbReference type="EMBL" id="JAYWIO010000002">
    <property type="protein sequence ID" value="KAK7282160.1"/>
    <property type="molecule type" value="Genomic_DNA"/>
</dbReference>
<feature type="region of interest" description="Disordered" evidence="1">
    <location>
        <begin position="247"/>
        <end position="283"/>
    </location>
</feature>
<feature type="region of interest" description="Disordered" evidence="1">
    <location>
        <begin position="125"/>
        <end position="164"/>
    </location>
</feature>
<comment type="caution">
    <text evidence="2">The sequence shown here is derived from an EMBL/GenBank/DDBJ whole genome shotgun (WGS) entry which is preliminary data.</text>
</comment>
<dbReference type="AlphaFoldDB" id="A0AAN9IKV4"/>
<evidence type="ECO:0000313" key="2">
    <source>
        <dbReference type="EMBL" id="KAK7282160.1"/>
    </source>
</evidence>
<reference evidence="2 3" key="1">
    <citation type="submission" date="2024-01" db="EMBL/GenBank/DDBJ databases">
        <title>The genomes of 5 underutilized Papilionoideae crops provide insights into root nodulation and disease resistanc.</title>
        <authorList>
            <person name="Yuan L."/>
        </authorList>
    </citation>
    <scope>NUCLEOTIDE SEQUENCE [LARGE SCALE GENOMIC DNA]</scope>
    <source>
        <strain evidence="2">ZHUSHIDOU_FW_LH</strain>
        <tissue evidence="2">Leaf</tissue>
    </source>
</reference>
<name>A0AAN9IKV4_CROPI</name>
<accession>A0AAN9IKV4</accession>